<evidence type="ECO:0000259" key="2">
    <source>
        <dbReference type="Pfam" id="PF13439"/>
    </source>
</evidence>
<dbReference type="PANTHER" id="PTHR12526">
    <property type="entry name" value="GLYCOSYLTRANSFERASE"/>
    <property type="match status" value="1"/>
</dbReference>
<feature type="domain" description="Glycosyl transferase family 1" evidence="1">
    <location>
        <begin position="159"/>
        <end position="293"/>
    </location>
</feature>
<evidence type="ECO:0000313" key="4">
    <source>
        <dbReference type="Proteomes" id="UP000738376"/>
    </source>
</evidence>
<dbReference type="InterPro" id="IPR028098">
    <property type="entry name" value="Glyco_trans_4-like_N"/>
</dbReference>
<dbReference type="Gene3D" id="3.40.50.2000">
    <property type="entry name" value="Glycogen Phosphorylase B"/>
    <property type="match status" value="2"/>
</dbReference>
<feature type="domain" description="Glycosyltransferase subfamily 4-like N-terminal" evidence="2">
    <location>
        <begin position="47"/>
        <end position="144"/>
    </location>
</feature>
<dbReference type="SUPFAM" id="SSF53756">
    <property type="entry name" value="UDP-Glycosyltransferase/glycogen phosphorylase"/>
    <property type="match status" value="1"/>
</dbReference>
<dbReference type="RefSeq" id="WP_169365471.1">
    <property type="nucleotide sequence ID" value="NZ_JAAVJL010000003.1"/>
</dbReference>
<reference evidence="3 4" key="1">
    <citation type="submission" date="2020-03" db="EMBL/GenBank/DDBJ databases">
        <title>Draft Genome Sequence of 2-Methylisoborneol Producing Pseudanabaena yagii Strain GIHE-NHR1 Isolated from North Han River in South Korea.</title>
        <authorList>
            <person name="Jeong J."/>
        </authorList>
    </citation>
    <scope>NUCLEOTIDE SEQUENCE [LARGE SCALE GENOMIC DNA]</scope>
    <source>
        <strain evidence="3 4">GIHE-NHR1</strain>
    </source>
</reference>
<dbReference type="Proteomes" id="UP000738376">
    <property type="component" value="Unassembled WGS sequence"/>
</dbReference>
<gene>
    <name evidence="3" type="ORF">HC246_21495</name>
</gene>
<dbReference type="EMBL" id="JAAVJL010000003">
    <property type="protein sequence ID" value="NMF60529.1"/>
    <property type="molecule type" value="Genomic_DNA"/>
</dbReference>
<dbReference type="CDD" id="cd03801">
    <property type="entry name" value="GT4_PimA-like"/>
    <property type="match status" value="1"/>
</dbReference>
<name>A0ABX1LWI6_9CYAN</name>
<evidence type="ECO:0000259" key="1">
    <source>
        <dbReference type="Pfam" id="PF00534"/>
    </source>
</evidence>
<protein>
    <submittedName>
        <fullName evidence="3">Glycosyltransferase family 4 protein</fullName>
    </submittedName>
</protein>
<accession>A0ABX1LWI6</accession>
<sequence>MKPKILSVLIDRNVGGVTASVNSLLESSLAQKFSFALISPQEALSKHTKSKFRPDLTIVHDASSWKFLLTLLRLRMRSKLVIQEHHYSECFESLNVSQKWRFRLMLKIAYAIANRVIAVSYGQMKWMLKHKLVKPRNLTVIQQCRNLEDFVVLPSKPLGDKLILGVYGRFSAQKGIDLLLRAIQELPSLDLELLVGGYGEHEQNLRKMADGDHRIQFVGKLANVPQFLGTCDVVVIPSRWEPWGNVCLEAKAAGKPVIVTRVDGLTEQVKDCGLVVEANVEEIKEAIAKVVHIHQTSPQTLICWGEQGRQSVRGAWERYLAEWEALFWLSSK</sequence>
<proteinExistence type="predicted"/>
<dbReference type="Pfam" id="PF00534">
    <property type="entry name" value="Glycos_transf_1"/>
    <property type="match status" value="1"/>
</dbReference>
<keyword evidence="4" id="KW-1185">Reference proteome</keyword>
<dbReference type="Pfam" id="PF13439">
    <property type="entry name" value="Glyco_transf_4"/>
    <property type="match status" value="1"/>
</dbReference>
<evidence type="ECO:0000313" key="3">
    <source>
        <dbReference type="EMBL" id="NMF60529.1"/>
    </source>
</evidence>
<organism evidence="3 4">
    <name type="scientific">Pseudanabaena yagii GIHE-NHR1</name>
    <dbReference type="NCBI Taxonomy" id="2722753"/>
    <lineage>
        <taxon>Bacteria</taxon>
        <taxon>Bacillati</taxon>
        <taxon>Cyanobacteriota</taxon>
        <taxon>Cyanophyceae</taxon>
        <taxon>Pseudanabaenales</taxon>
        <taxon>Pseudanabaenaceae</taxon>
        <taxon>Pseudanabaena</taxon>
        <taxon>Pseudanabaena yagii</taxon>
    </lineage>
</organism>
<comment type="caution">
    <text evidence="3">The sequence shown here is derived from an EMBL/GenBank/DDBJ whole genome shotgun (WGS) entry which is preliminary data.</text>
</comment>
<dbReference type="InterPro" id="IPR001296">
    <property type="entry name" value="Glyco_trans_1"/>
</dbReference>